<dbReference type="Pfam" id="PF19279">
    <property type="entry name" value="YegS_C"/>
    <property type="match status" value="1"/>
</dbReference>
<dbReference type="RefSeq" id="WP_003814128.1">
    <property type="nucleotide sequence ID" value="NZ_JAQKHR010000002.1"/>
</dbReference>
<comment type="similarity">
    <text evidence="2">Belongs to the diacylglycerol/lipid kinase family.</text>
</comment>
<keyword evidence="7" id="KW-0443">Lipid metabolism</keyword>
<keyword evidence="8" id="KW-1208">Phospholipid metabolism</keyword>
<evidence type="ECO:0000256" key="4">
    <source>
        <dbReference type="ARBA" id="ARBA00022741"/>
    </source>
</evidence>
<keyword evidence="7" id="KW-0594">Phospholipid biosynthesis</keyword>
<dbReference type="GO" id="GO:0005524">
    <property type="term" value="F:ATP binding"/>
    <property type="evidence" value="ECO:0007669"/>
    <property type="project" value="UniProtKB-KW"/>
</dbReference>
<gene>
    <name evidence="10" type="ORF">HMPREF3196_01459</name>
</gene>
<evidence type="ECO:0000256" key="1">
    <source>
        <dbReference type="ARBA" id="ARBA00001946"/>
    </source>
</evidence>
<sequence>MGEAKTMVALIGNPVSNKGWGAVVGEQVFTMLAEAGQRHGFDVMDLTGTSFDDSLTAARENRALYDYLVVVGGDGMIALGANAVCGSGIPLGIVAVGSGNDFARGLKLPVNRVKTAVEGIVGAIACGTYLDVDMGRVRSTEIACMVHGESGEPVVDEEGRPVNGLIDRYYAGMLNCGLDASINDRANHSRLPGGSARYAAAVLVEIARMKQYGYHVKATLSDGTVEEHDIIAPLLTVANARYIGGGLEVSPYSLLDDGMLDLVWLNCKPNVGQCAKALSNAYNGRLLASQIFSWKRVRQVEITRAHEGDEPPVLMADGEYVGHLPVTVTAQAKALRVLVPPAVAHWHDSRSEEHIMAAIERDGRDPVTGEFI</sequence>
<dbReference type="EMBL" id="LRPO01000040">
    <property type="protein sequence ID" value="KWZ80767.1"/>
    <property type="molecule type" value="Genomic_DNA"/>
</dbReference>
<dbReference type="InterPro" id="IPR001206">
    <property type="entry name" value="Diacylglycerol_kinase_cat_dom"/>
</dbReference>
<evidence type="ECO:0000256" key="2">
    <source>
        <dbReference type="ARBA" id="ARBA00005983"/>
    </source>
</evidence>
<dbReference type="Pfam" id="PF00781">
    <property type="entry name" value="DAGK_cat"/>
    <property type="match status" value="1"/>
</dbReference>
<proteinExistence type="inferred from homology"/>
<dbReference type="PATRIC" id="fig|1681.53.peg.1438"/>
<comment type="caution">
    <text evidence="10">The sequence shown here is derived from an EMBL/GenBank/DDBJ whole genome shotgun (WGS) entry which is preliminary data.</text>
</comment>
<evidence type="ECO:0000259" key="9">
    <source>
        <dbReference type="PROSITE" id="PS50146"/>
    </source>
</evidence>
<evidence type="ECO:0000256" key="3">
    <source>
        <dbReference type="ARBA" id="ARBA00022679"/>
    </source>
</evidence>
<dbReference type="AlphaFoldDB" id="A0A133KMS0"/>
<keyword evidence="4" id="KW-0547">Nucleotide-binding</keyword>
<reference evidence="10 11" key="1">
    <citation type="submission" date="2016-01" db="EMBL/GenBank/DDBJ databases">
        <authorList>
            <person name="Oliw E.H."/>
        </authorList>
    </citation>
    <scope>NUCLEOTIDE SEQUENCE [LARGE SCALE GENOMIC DNA]</scope>
    <source>
        <strain evidence="10 11">MJR8628B</strain>
    </source>
</reference>
<dbReference type="Gene3D" id="2.60.200.40">
    <property type="match status" value="1"/>
</dbReference>
<evidence type="ECO:0000313" key="10">
    <source>
        <dbReference type="EMBL" id="KWZ80767.1"/>
    </source>
</evidence>
<keyword evidence="6" id="KW-0067">ATP-binding</keyword>
<dbReference type="InterPro" id="IPR045540">
    <property type="entry name" value="YegS/DAGK_C"/>
</dbReference>
<organism evidence="10 11">
    <name type="scientific">Bifidobacterium bifidum</name>
    <dbReference type="NCBI Taxonomy" id="1681"/>
    <lineage>
        <taxon>Bacteria</taxon>
        <taxon>Bacillati</taxon>
        <taxon>Actinomycetota</taxon>
        <taxon>Actinomycetes</taxon>
        <taxon>Bifidobacteriales</taxon>
        <taxon>Bifidobacteriaceae</taxon>
        <taxon>Bifidobacterium</taxon>
    </lineage>
</organism>
<protein>
    <submittedName>
        <fullName evidence="10">Diacylglycerol kinase catalytic domain protein</fullName>
    </submittedName>
</protein>
<feature type="domain" description="DAGKc" evidence="9">
    <location>
        <begin position="3"/>
        <end position="141"/>
    </location>
</feature>
<evidence type="ECO:0000256" key="5">
    <source>
        <dbReference type="ARBA" id="ARBA00022777"/>
    </source>
</evidence>
<dbReference type="Gene3D" id="3.40.50.10330">
    <property type="entry name" value="Probable inorganic polyphosphate/atp-NAD kinase, domain 1"/>
    <property type="match status" value="1"/>
</dbReference>
<dbReference type="SUPFAM" id="SSF111331">
    <property type="entry name" value="NAD kinase/diacylglycerol kinase-like"/>
    <property type="match status" value="1"/>
</dbReference>
<dbReference type="GO" id="GO:0008654">
    <property type="term" value="P:phospholipid biosynthetic process"/>
    <property type="evidence" value="ECO:0007669"/>
    <property type="project" value="UniProtKB-KW"/>
</dbReference>
<comment type="cofactor">
    <cofactor evidence="1">
        <name>Mg(2+)</name>
        <dbReference type="ChEBI" id="CHEBI:18420"/>
    </cofactor>
</comment>
<accession>A0A133KMS0</accession>
<dbReference type="GO" id="GO:0016301">
    <property type="term" value="F:kinase activity"/>
    <property type="evidence" value="ECO:0007669"/>
    <property type="project" value="UniProtKB-KW"/>
</dbReference>
<keyword evidence="7" id="KW-0444">Lipid biosynthesis</keyword>
<dbReference type="PANTHER" id="PTHR12358">
    <property type="entry name" value="SPHINGOSINE KINASE"/>
    <property type="match status" value="1"/>
</dbReference>
<dbReference type="InterPro" id="IPR017438">
    <property type="entry name" value="ATP-NAD_kinase_N"/>
</dbReference>
<evidence type="ECO:0000256" key="8">
    <source>
        <dbReference type="ARBA" id="ARBA00023264"/>
    </source>
</evidence>
<name>A0A133KMS0_BIFBI</name>
<keyword evidence="5 10" id="KW-0418">Kinase</keyword>
<evidence type="ECO:0000256" key="6">
    <source>
        <dbReference type="ARBA" id="ARBA00022840"/>
    </source>
</evidence>
<evidence type="ECO:0000313" key="11">
    <source>
        <dbReference type="Proteomes" id="UP000070092"/>
    </source>
</evidence>
<keyword evidence="3" id="KW-0808">Transferase</keyword>
<dbReference type="InterPro" id="IPR050187">
    <property type="entry name" value="Lipid_Phosphate_FormReg"/>
</dbReference>
<evidence type="ECO:0000256" key="7">
    <source>
        <dbReference type="ARBA" id="ARBA00023209"/>
    </source>
</evidence>
<dbReference type="Proteomes" id="UP000070092">
    <property type="component" value="Unassembled WGS sequence"/>
</dbReference>
<dbReference type="PANTHER" id="PTHR12358:SF54">
    <property type="entry name" value="SPHINGOSINE KINASE RELATED PROTEIN"/>
    <property type="match status" value="1"/>
</dbReference>
<dbReference type="PROSITE" id="PS50146">
    <property type="entry name" value="DAGK"/>
    <property type="match status" value="1"/>
</dbReference>
<dbReference type="InterPro" id="IPR016064">
    <property type="entry name" value="NAD/diacylglycerol_kinase_sf"/>
</dbReference>